<comment type="caution">
    <text evidence="2">The sequence shown here is derived from an EMBL/GenBank/DDBJ whole genome shotgun (WGS) entry which is preliminary data.</text>
</comment>
<gene>
    <name evidence="2" type="primary">TNKS2</name>
    <name evidence="2" type="ORF">SNEC2469_LOCUS29803</name>
</gene>
<dbReference type="Proteomes" id="UP000601435">
    <property type="component" value="Unassembled WGS sequence"/>
</dbReference>
<proteinExistence type="predicted"/>
<protein>
    <submittedName>
        <fullName evidence="2">TNKS2 protein</fullName>
    </submittedName>
</protein>
<evidence type="ECO:0000313" key="3">
    <source>
        <dbReference type="Proteomes" id="UP000601435"/>
    </source>
</evidence>
<sequence>MLASRGVGFIALNIQCENEEKWFRRWEQERAEMQKAEAEAMAKMEALLQSQKSEADETKSASEKSRPPTGSVKSGKSAKSTS</sequence>
<organism evidence="2 3">
    <name type="scientific">Symbiodinium necroappetens</name>
    <dbReference type="NCBI Taxonomy" id="1628268"/>
    <lineage>
        <taxon>Eukaryota</taxon>
        <taxon>Sar</taxon>
        <taxon>Alveolata</taxon>
        <taxon>Dinophyceae</taxon>
        <taxon>Suessiales</taxon>
        <taxon>Symbiodiniaceae</taxon>
        <taxon>Symbiodinium</taxon>
    </lineage>
</organism>
<evidence type="ECO:0000256" key="1">
    <source>
        <dbReference type="SAM" id="MobiDB-lite"/>
    </source>
</evidence>
<reference evidence="2" key="1">
    <citation type="submission" date="2021-02" db="EMBL/GenBank/DDBJ databases">
        <authorList>
            <person name="Dougan E. K."/>
            <person name="Rhodes N."/>
            <person name="Thang M."/>
            <person name="Chan C."/>
        </authorList>
    </citation>
    <scope>NUCLEOTIDE SEQUENCE</scope>
</reference>
<dbReference type="EMBL" id="CAJNJA010067918">
    <property type="protein sequence ID" value="CAE7893330.1"/>
    <property type="molecule type" value="Genomic_DNA"/>
</dbReference>
<name>A0A813B6J5_9DINO</name>
<feature type="region of interest" description="Disordered" evidence="1">
    <location>
        <begin position="43"/>
        <end position="82"/>
    </location>
</feature>
<feature type="compositionally biased region" description="Polar residues" evidence="1">
    <location>
        <begin position="71"/>
        <end position="82"/>
    </location>
</feature>
<feature type="compositionally biased region" description="Basic and acidic residues" evidence="1">
    <location>
        <begin position="53"/>
        <end position="66"/>
    </location>
</feature>
<dbReference type="OrthoDB" id="439616at2759"/>
<keyword evidence="3" id="KW-1185">Reference proteome</keyword>
<evidence type="ECO:0000313" key="2">
    <source>
        <dbReference type="EMBL" id="CAE7893330.1"/>
    </source>
</evidence>
<accession>A0A813B6J5</accession>
<dbReference type="AlphaFoldDB" id="A0A813B6J5"/>